<dbReference type="EMBL" id="GL883206">
    <property type="protein sequence ID" value="EGF97676.1"/>
    <property type="molecule type" value="Genomic_DNA"/>
</dbReference>
<dbReference type="VEuPathDB" id="FungiDB:MELLADRAFT_69830"/>
<evidence type="ECO:0000313" key="3">
    <source>
        <dbReference type="Proteomes" id="UP000001072"/>
    </source>
</evidence>
<protein>
    <submittedName>
        <fullName evidence="2">Uncharacterized protein</fullName>
    </submittedName>
</protein>
<keyword evidence="3" id="KW-1185">Reference proteome</keyword>
<dbReference type="RefSeq" id="XP_007419038.1">
    <property type="nucleotide sequence ID" value="XM_007418976.1"/>
</dbReference>
<dbReference type="KEGG" id="mlr:MELLADRAFT_69830"/>
<dbReference type="Proteomes" id="UP000001072">
    <property type="component" value="Unassembled WGS sequence"/>
</dbReference>
<feature type="region of interest" description="Disordered" evidence="1">
    <location>
        <begin position="56"/>
        <end position="77"/>
    </location>
</feature>
<evidence type="ECO:0000256" key="1">
    <source>
        <dbReference type="SAM" id="MobiDB-lite"/>
    </source>
</evidence>
<gene>
    <name evidence="2" type="ORF">MELLADRAFT_69830</name>
</gene>
<accession>F4SCD4</accession>
<feature type="compositionally biased region" description="Polar residues" evidence="1">
    <location>
        <begin position="110"/>
        <end position="123"/>
    </location>
</feature>
<dbReference type="AlphaFoldDB" id="F4SCD4"/>
<dbReference type="HOGENOM" id="CLU_106813_0_0_1"/>
<reference evidence="3" key="1">
    <citation type="journal article" date="2011" name="Proc. Natl. Acad. Sci. U.S.A.">
        <title>Obligate biotrophy features unraveled by the genomic analysis of rust fungi.</title>
        <authorList>
            <person name="Duplessis S."/>
            <person name="Cuomo C.A."/>
            <person name="Lin Y.-C."/>
            <person name="Aerts A."/>
            <person name="Tisserant E."/>
            <person name="Veneault-Fourrey C."/>
            <person name="Joly D.L."/>
            <person name="Hacquard S."/>
            <person name="Amselem J."/>
            <person name="Cantarel B.L."/>
            <person name="Chiu R."/>
            <person name="Coutinho P.M."/>
            <person name="Feau N."/>
            <person name="Field M."/>
            <person name="Frey P."/>
            <person name="Gelhaye E."/>
            <person name="Goldberg J."/>
            <person name="Grabherr M.G."/>
            <person name="Kodira C.D."/>
            <person name="Kohler A."/>
            <person name="Kuees U."/>
            <person name="Lindquist E.A."/>
            <person name="Lucas S.M."/>
            <person name="Mago R."/>
            <person name="Mauceli E."/>
            <person name="Morin E."/>
            <person name="Murat C."/>
            <person name="Pangilinan J.L."/>
            <person name="Park R."/>
            <person name="Pearson M."/>
            <person name="Quesneville H."/>
            <person name="Rouhier N."/>
            <person name="Sakthikumar S."/>
            <person name="Salamov A.A."/>
            <person name="Schmutz J."/>
            <person name="Selles B."/>
            <person name="Shapiro H."/>
            <person name="Tanguay P."/>
            <person name="Tuskan G.A."/>
            <person name="Henrissat B."/>
            <person name="Van de Peer Y."/>
            <person name="Rouze P."/>
            <person name="Ellis J.G."/>
            <person name="Dodds P.N."/>
            <person name="Schein J.E."/>
            <person name="Zhong S."/>
            <person name="Hamelin R.C."/>
            <person name="Grigoriev I.V."/>
            <person name="Szabo L.J."/>
            <person name="Martin F."/>
        </authorList>
    </citation>
    <scope>NUCLEOTIDE SEQUENCE [LARGE SCALE GENOMIC DNA]</scope>
    <source>
        <strain evidence="3">98AG31 / pathotype 3-4-7</strain>
    </source>
</reference>
<evidence type="ECO:0000313" key="2">
    <source>
        <dbReference type="EMBL" id="EGF97676.1"/>
    </source>
</evidence>
<feature type="region of interest" description="Disordered" evidence="1">
    <location>
        <begin position="89"/>
        <end position="138"/>
    </location>
</feature>
<dbReference type="InParanoid" id="F4SCD4"/>
<name>F4SCD4_MELLP</name>
<feature type="compositionally biased region" description="Low complexity" evidence="1">
    <location>
        <begin position="61"/>
        <end position="71"/>
    </location>
</feature>
<organism evidence="3">
    <name type="scientific">Melampsora larici-populina (strain 98AG31 / pathotype 3-4-7)</name>
    <name type="common">Poplar leaf rust fungus</name>
    <dbReference type="NCBI Taxonomy" id="747676"/>
    <lineage>
        <taxon>Eukaryota</taxon>
        <taxon>Fungi</taxon>
        <taxon>Dikarya</taxon>
        <taxon>Basidiomycota</taxon>
        <taxon>Pucciniomycotina</taxon>
        <taxon>Pucciniomycetes</taxon>
        <taxon>Pucciniales</taxon>
        <taxon>Melampsoraceae</taxon>
        <taxon>Melampsora</taxon>
    </lineage>
</organism>
<proteinExistence type="predicted"/>
<dbReference type="GeneID" id="18931331"/>
<sequence length="138" mass="15011">MSASSKKIQHAHCVVCRCKARECYLGVYIDPSGRFQNGVEVLPATCDAHTLADRRKQALEANSASASSANARQEAPDDLVAPFERLNLPNEHLREQPSAADAPELRTRLTRASQGSSRFASGTTERRASANVTTEDIE</sequence>